<feature type="region of interest" description="Disordered" evidence="1">
    <location>
        <begin position="452"/>
        <end position="529"/>
    </location>
</feature>
<dbReference type="InterPro" id="IPR058348">
    <property type="entry name" value="DUF8035"/>
</dbReference>
<dbReference type="AlphaFoldDB" id="A0AAE0LTP3"/>
<evidence type="ECO:0000313" key="5">
    <source>
        <dbReference type="Proteomes" id="UP001278766"/>
    </source>
</evidence>
<feature type="region of interest" description="Disordered" evidence="1">
    <location>
        <begin position="228"/>
        <end position="250"/>
    </location>
</feature>
<keyword evidence="5" id="KW-1185">Reference proteome</keyword>
<dbReference type="GeneID" id="87835700"/>
<reference evidence="4" key="2">
    <citation type="submission" date="2023-06" db="EMBL/GenBank/DDBJ databases">
        <authorList>
            <consortium name="Lawrence Berkeley National Laboratory"/>
            <person name="Haridas S."/>
            <person name="Hensen N."/>
            <person name="Bonometti L."/>
            <person name="Westerberg I."/>
            <person name="Brannstrom I.O."/>
            <person name="Guillou S."/>
            <person name="Cros-Aarteil S."/>
            <person name="Calhoun S."/>
            <person name="Kuo A."/>
            <person name="Mondo S."/>
            <person name="Pangilinan J."/>
            <person name="Riley R."/>
            <person name="Labutti K."/>
            <person name="Andreopoulos B."/>
            <person name="Lipzen A."/>
            <person name="Chen C."/>
            <person name="Yanf M."/>
            <person name="Daum C."/>
            <person name="Ng V."/>
            <person name="Clum A."/>
            <person name="Steindorff A."/>
            <person name="Ohm R."/>
            <person name="Martin F."/>
            <person name="Silar P."/>
            <person name="Natvig D."/>
            <person name="Lalanne C."/>
            <person name="Gautier V."/>
            <person name="Ament-Velasquez S.L."/>
            <person name="Kruys A."/>
            <person name="Hutchinson M.I."/>
            <person name="Powell A.J."/>
            <person name="Barry K."/>
            <person name="Miller A.N."/>
            <person name="Grigoriev I.V."/>
            <person name="Debuchy R."/>
            <person name="Gladieux P."/>
            <person name="Thoren M.H."/>
            <person name="Johannesson H."/>
        </authorList>
    </citation>
    <scope>NUCLEOTIDE SEQUENCE</scope>
    <source>
        <strain evidence="4">CBS 168.71</strain>
    </source>
</reference>
<dbReference type="InterPro" id="IPR013087">
    <property type="entry name" value="Znf_C2H2_type"/>
</dbReference>
<evidence type="ECO:0000256" key="2">
    <source>
        <dbReference type="SAM" id="SignalP"/>
    </source>
</evidence>
<dbReference type="Proteomes" id="UP001278766">
    <property type="component" value="Unassembled WGS sequence"/>
</dbReference>
<dbReference type="InterPro" id="IPR058925">
    <property type="entry name" value="zf-C2H2_AcuF"/>
</dbReference>
<dbReference type="PANTHER" id="PTHR35391">
    <property type="entry name" value="C2H2-TYPE DOMAIN-CONTAINING PROTEIN-RELATED"/>
    <property type="match status" value="1"/>
</dbReference>
<sequence>MMGQGLVASQPRIATLVSRVLSLLETLISAVDDGAPEGATVVSHIARFKLWVGSLGAHRLSGSRSLEYRLRDASSIRNHVISLLQDLCDSVDEGVSAANETSVKAPLNKDDGDAVGYSTDAELEEYFRNDNTRGASELGDILDEIGHTVDCLLRLSITIRNPAPHDHFKSRAGAELADLYEPWDVGHVRGKFPKAEPAIAERLGKAISRRRQYFKYREEHAHKLAEGMDEGVGEASEAVEEASEGGEREKATTIASSIPNHLKGLETTEDIARFDDSESNVSKTSYALSTADEGLLRIPPLPKEHAQGPFKCPFCCMIVSIHTRYDWKKHVFRDLRPYICLSSSCATAEQQYLRRSDWIDHMKQDHWRTWSCPFNCLPPFHSKLEFGAHIKEAHGREARSLDTLESLSSQLDLTKTKAECPLCLAFKITSDKHYASHVAAHLEQLALFPLPSTSAGGEDSDGDDSESNKEVGSQDKSGSFDSDNRNSDVKSSLSGGESGRIFANPGTNVGPYPRSDSNEGSDSGFSRRPTLGELHASLYDQTDEVEGRKQSWLDDIPATKAAGNVQGRPKDGLNHARRNSDPGGEKRERDAESNIYTSRRGIETRHSIVRDWVIIDVPPGTERVRLDGAGGTSAQVTWQKYSGVRRCRFIPGRDDGDSPDHPPPTSKRREIWTEITKDLIIREAIEEVGYDYEETEYFFYIMEYLIYDDVLRLVALSDAVRRAPTDRVQHHVGPRV</sequence>
<comment type="caution">
    <text evidence="4">The sequence shown here is derived from an EMBL/GenBank/DDBJ whole genome shotgun (WGS) entry which is preliminary data.</text>
</comment>
<keyword evidence="2" id="KW-0732">Signal</keyword>
<accession>A0AAE0LTP3</accession>
<dbReference type="Pfam" id="PF26118">
    <property type="entry name" value="DUF8035"/>
    <property type="match status" value="1"/>
</dbReference>
<feature type="compositionally biased region" description="Basic and acidic residues" evidence="1">
    <location>
        <begin position="568"/>
        <end position="592"/>
    </location>
</feature>
<evidence type="ECO:0000313" key="4">
    <source>
        <dbReference type="EMBL" id="KAK3296434.1"/>
    </source>
</evidence>
<feature type="chain" id="PRO_5042090559" description="C2H2-type domain-containing protein" evidence="2">
    <location>
        <begin position="31"/>
        <end position="736"/>
    </location>
</feature>
<evidence type="ECO:0000256" key="1">
    <source>
        <dbReference type="SAM" id="MobiDB-lite"/>
    </source>
</evidence>
<name>A0AAE0LTP3_9PEZI</name>
<feature type="signal peptide" evidence="2">
    <location>
        <begin position="1"/>
        <end position="30"/>
    </location>
</feature>
<feature type="domain" description="C2H2-type" evidence="3">
    <location>
        <begin position="372"/>
        <end position="394"/>
    </location>
</feature>
<gene>
    <name evidence="4" type="ORF">B0H64DRAFT_170265</name>
</gene>
<organism evidence="4 5">
    <name type="scientific">Chaetomium fimeti</name>
    <dbReference type="NCBI Taxonomy" id="1854472"/>
    <lineage>
        <taxon>Eukaryota</taxon>
        <taxon>Fungi</taxon>
        <taxon>Dikarya</taxon>
        <taxon>Ascomycota</taxon>
        <taxon>Pezizomycotina</taxon>
        <taxon>Sordariomycetes</taxon>
        <taxon>Sordariomycetidae</taxon>
        <taxon>Sordariales</taxon>
        <taxon>Chaetomiaceae</taxon>
        <taxon>Chaetomium</taxon>
    </lineage>
</organism>
<dbReference type="Pfam" id="PF26082">
    <property type="entry name" value="zf-C2H2_AcuF"/>
    <property type="match status" value="1"/>
</dbReference>
<dbReference type="EMBL" id="JAUEPN010000004">
    <property type="protein sequence ID" value="KAK3296434.1"/>
    <property type="molecule type" value="Genomic_DNA"/>
</dbReference>
<evidence type="ECO:0000259" key="3">
    <source>
        <dbReference type="PROSITE" id="PS00028"/>
    </source>
</evidence>
<dbReference type="RefSeq" id="XP_062659948.1">
    <property type="nucleotide sequence ID" value="XM_062798752.1"/>
</dbReference>
<dbReference type="PROSITE" id="PS00028">
    <property type="entry name" value="ZINC_FINGER_C2H2_1"/>
    <property type="match status" value="1"/>
</dbReference>
<feature type="region of interest" description="Disordered" evidence="1">
    <location>
        <begin position="542"/>
        <end position="598"/>
    </location>
</feature>
<protein>
    <recommendedName>
        <fullName evidence="3">C2H2-type domain-containing protein</fullName>
    </recommendedName>
</protein>
<proteinExistence type="predicted"/>
<reference evidence="4" key="1">
    <citation type="journal article" date="2023" name="Mol. Phylogenet. Evol.">
        <title>Genome-scale phylogeny and comparative genomics of the fungal order Sordariales.</title>
        <authorList>
            <person name="Hensen N."/>
            <person name="Bonometti L."/>
            <person name="Westerberg I."/>
            <person name="Brannstrom I.O."/>
            <person name="Guillou S."/>
            <person name="Cros-Aarteil S."/>
            <person name="Calhoun S."/>
            <person name="Haridas S."/>
            <person name="Kuo A."/>
            <person name="Mondo S."/>
            <person name="Pangilinan J."/>
            <person name="Riley R."/>
            <person name="LaButti K."/>
            <person name="Andreopoulos B."/>
            <person name="Lipzen A."/>
            <person name="Chen C."/>
            <person name="Yan M."/>
            <person name="Daum C."/>
            <person name="Ng V."/>
            <person name="Clum A."/>
            <person name="Steindorff A."/>
            <person name="Ohm R.A."/>
            <person name="Martin F."/>
            <person name="Silar P."/>
            <person name="Natvig D.O."/>
            <person name="Lalanne C."/>
            <person name="Gautier V."/>
            <person name="Ament-Velasquez S.L."/>
            <person name="Kruys A."/>
            <person name="Hutchinson M.I."/>
            <person name="Powell A.J."/>
            <person name="Barry K."/>
            <person name="Miller A.N."/>
            <person name="Grigoriev I.V."/>
            <person name="Debuchy R."/>
            <person name="Gladieux P."/>
            <person name="Hiltunen Thoren M."/>
            <person name="Johannesson H."/>
        </authorList>
    </citation>
    <scope>NUCLEOTIDE SEQUENCE</scope>
    <source>
        <strain evidence="4">CBS 168.71</strain>
    </source>
</reference>
<feature type="compositionally biased region" description="Acidic residues" evidence="1">
    <location>
        <begin position="228"/>
        <end position="244"/>
    </location>
</feature>
<dbReference type="PANTHER" id="PTHR35391:SF7">
    <property type="entry name" value="C2H2-TYPE DOMAIN-CONTAINING PROTEIN"/>
    <property type="match status" value="1"/>
</dbReference>